<keyword evidence="3" id="KW-0808">Transferase</keyword>
<dbReference type="GO" id="GO:0009738">
    <property type="term" value="P:abscisic acid-activated signaling pathway"/>
    <property type="evidence" value="ECO:0007669"/>
    <property type="project" value="UniProtKB-ARBA"/>
</dbReference>
<dbReference type="InterPro" id="IPR000719">
    <property type="entry name" value="Prot_kinase_dom"/>
</dbReference>
<dbReference type="Proteomes" id="UP001386955">
    <property type="component" value="Unassembled WGS sequence"/>
</dbReference>
<dbReference type="Pfam" id="PF00069">
    <property type="entry name" value="Pkinase"/>
    <property type="match status" value="1"/>
</dbReference>
<dbReference type="Gene3D" id="3.30.200.20">
    <property type="entry name" value="Phosphorylase Kinase, domain 1"/>
    <property type="match status" value="1"/>
</dbReference>
<evidence type="ECO:0000256" key="7">
    <source>
        <dbReference type="ARBA" id="ARBA00047899"/>
    </source>
</evidence>
<evidence type="ECO:0000256" key="3">
    <source>
        <dbReference type="ARBA" id="ARBA00022679"/>
    </source>
</evidence>
<organism evidence="13 14">
    <name type="scientific">Psophocarpus tetragonolobus</name>
    <name type="common">Winged bean</name>
    <name type="synonym">Dolichos tetragonolobus</name>
    <dbReference type="NCBI Taxonomy" id="3891"/>
    <lineage>
        <taxon>Eukaryota</taxon>
        <taxon>Viridiplantae</taxon>
        <taxon>Streptophyta</taxon>
        <taxon>Embryophyta</taxon>
        <taxon>Tracheophyta</taxon>
        <taxon>Spermatophyta</taxon>
        <taxon>Magnoliopsida</taxon>
        <taxon>eudicotyledons</taxon>
        <taxon>Gunneridae</taxon>
        <taxon>Pentapetalae</taxon>
        <taxon>rosids</taxon>
        <taxon>fabids</taxon>
        <taxon>Fabales</taxon>
        <taxon>Fabaceae</taxon>
        <taxon>Papilionoideae</taxon>
        <taxon>50 kb inversion clade</taxon>
        <taxon>NPAAA clade</taxon>
        <taxon>indigoferoid/millettioid clade</taxon>
        <taxon>Phaseoleae</taxon>
        <taxon>Psophocarpus</taxon>
    </lineage>
</organism>
<evidence type="ECO:0000256" key="5">
    <source>
        <dbReference type="ARBA" id="ARBA00022777"/>
    </source>
</evidence>
<dbReference type="InterPro" id="IPR017441">
    <property type="entry name" value="Protein_kinase_ATP_BS"/>
</dbReference>
<evidence type="ECO:0000256" key="4">
    <source>
        <dbReference type="ARBA" id="ARBA00022741"/>
    </source>
</evidence>
<evidence type="ECO:0000256" key="10">
    <source>
        <dbReference type="RuleBase" id="RU000304"/>
    </source>
</evidence>
<dbReference type="GO" id="GO:0005634">
    <property type="term" value="C:nucleus"/>
    <property type="evidence" value="ECO:0007669"/>
    <property type="project" value="TreeGrafter"/>
</dbReference>
<evidence type="ECO:0000256" key="8">
    <source>
        <dbReference type="ARBA" id="ARBA00048679"/>
    </source>
</evidence>
<dbReference type="EMBL" id="JAYMYS010000002">
    <property type="protein sequence ID" value="KAK7406589.1"/>
    <property type="molecule type" value="Genomic_DNA"/>
</dbReference>
<name>A0AAN9SXJ7_PSOTE</name>
<comment type="catalytic activity">
    <reaction evidence="7">
        <text>L-threonyl-[protein] + ATP = O-phospho-L-threonyl-[protein] + ADP + H(+)</text>
        <dbReference type="Rhea" id="RHEA:46608"/>
        <dbReference type="Rhea" id="RHEA-COMP:11060"/>
        <dbReference type="Rhea" id="RHEA-COMP:11605"/>
        <dbReference type="ChEBI" id="CHEBI:15378"/>
        <dbReference type="ChEBI" id="CHEBI:30013"/>
        <dbReference type="ChEBI" id="CHEBI:30616"/>
        <dbReference type="ChEBI" id="CHEBI:61977"/>
        <dbReference type="ChEBI" id="CHEBI:456216"/>
        <dbReference type="EC" id="2.7.11.1"/>
    </reaction>
</comment>
<feature type="region of interest" description="Disordered" evidence="11">
    <location>
        <begin position="1"/>
        <end position="20"/>
    </location>
</feature>
<comment type="catalytic activity">
    <reaction evidence="8">
        <text>L-seryl-[protein] + ATP = O-phospho-L-seryl-[protein] + ADP + H(+)</text>
        <dbReference type="Rhea" id="RHEA:17989"/>
        <dbReference type="Rhea" id="RHEA-COMP:9863"/>
        <dbReference type="Rhea" id="RHEA-COMP:11604"/>
        <dbReference type="ChEBI" id="CHEBI:15378"/>
        <dbReference type="ChEBI" id="CHEBI:29999"/>
        <dbReference type="ChEBI" id="CHEBI:30616"/>
        <dbReference type="ChEBI" id="CHEBI:83421"/>
        <dbReference type="ChEBI" id="CHEBI:456216"/>
        <dbReference type="EC" id="2.7.11.1"/>
    </reaction>
</comment>
<evidence type="ECO:0000259" key="12">
    <source>
        <dbReference type="PROSITE" id="PS50011"/>
    </source>
</evidence>
<comment type="caution">
    <text evidence="13">The sequence shown here is derived from an EMBL/GenBank/DDBJ whole genome shotgun (WGS) entry which is preliminary data.</text>
</comment>
<dbReference type="PROSITE" id="PS00107">
    <property type="entry name" value="PROTEIN_KINASE_ATP"/>
    <property type="match status" value="1"/>
</dbReference>
<dbReference type="SUPFAM" id="SSF56112">
    <property type="entry name" value="Protein kinase-like (PK-like)"/>
    <property type="match status" value="1"/>
</dbReference>
<dbReference type="SMART" id="SM00220">
    <property type="entry name" value="S_TKc"/>
    <property type="match status" value="1"/>
</dbReference>
<proteinExistence type="inferred from homology"/>
<evidence type="ECO:0000256" key="6">
    <source>
        <dbReference type="ARBA" id="ARBA00022840"/>
    </source>
</evidence>
<feature type="binding site" evidence="9">
    <location>
        <position position="106"/>
    </location>
    <ligand>
        <name>ATP</name>
        <dbReference type="ChEBI" id="CHEBI:30616"/>
    </ligand>
</feature>
<gene>
    <name evidence="13" type="ORF">VNO78_08217</name>
</gene>
<evidence type="ECO:0000256" key="2">
    <source>
        <dbReference type="ARBA" id="ARBA00022527"/>
    </source>
</evidence>
<dbReference type="FunFam" id="1.10.510.10:FF:000085">
    <property type="entry name" value="Serine/threonine-protein kinase SRK2E"/>
    <property type="match status" value="1"/>
</dbReference>
<dbReference type="AlphaFoldDB" id="A0AAN9SXJ7"/>
<accession>A0AAN9SXJ7</accession>
<dbReference type="EC" id="2.7.11.1" evidence="1"/>
<dbReference type="GO" id="GO:0005524">
    <property type="term" value="F:ATP binding"/>
    <property type="evidence" value="ECO:0007669"/>
    <property type="project" value="UniProtKB-UniRule"/>
</dbReference>
<comment type="similarity">
    <text evidence="10">Belongs to the protein kinase superfamily.</text>
</comment>
<keyword evidence="6 9" id="KW-0067">ATP-binding</keyword>
<dbReference type="PROSITE" id="PS50011">
    <property type="entry name" value="PROTEIN_KINASE_DOM"/>
    <property type="match status" value="1"/>
</dbReference>
<reference evidence="13 14" key="1">
    <citation type="submission" date="2024-01" db="EMBL/GenBank/DDBJ databases">
        <title>The genomes of 5 underutilized Papilionoideae crops provide insights into root nodulation and disease resistanc.</title>
        <authorList>
            <person name="Jiang F."/>
        </authorList>
    </citation>
    <scope>NUCLEOTIDE SEQUENCE [LARGE SCALE GENOMIC DNA]</scope>
    <source>
        <strain evidence="13">DUOXIRENSHENG_FW03</strain>
        <tissue evidence="13">Leaves</tissue>
    </source>
</reference>
<evidence type="ECO:0000256" key="11">
    <source>
        <dbReference type="SAM" id="MobiDB-lite"/>
    </source>
</evidence>
<dbReference type="GO" id="GO:0004674">
    <property type="term" value="F:protein serine/threonine kinase activity"/>
    <property type="evidence" value="ECO:0007669"/>
    <property type="project" value="UniProtKB-KW"/>
</dbReference>
<keyword evidence="4 9" id="KW-0547">Nucleotide-binding</keyword>
<evidence type="ECO:0000256" key="1">
    <source>
        <dbReference type="ARBA" id="ARBA00012513"/>
    </source>
</evidence>
<keyword evidence="2 10" id="KW-0723">Serine/threonine-protein kinase</keyword>
<feature type="region of interest" description="Disordered" evidence="11">
    <location>
        <begin position="38"/>
        <end position="57"/>
    </location>
</feature>
<dbReference type="InterPro" id="IPR008271">
    <property type="entry name" value="Ser/Thr_kinase_AS"/>
</dbReference>
<sequence>MARGTWTCSTNEVAVDSSENENGAYEATTITGVASSAKRRRQSLVSHPQPPLLFQPMDRPATGPGFDMPIMHDSDRYDFVRDIGSGNFGVARLMRDKQTQGLVAVKYIERGDTIDENVKREIINHRSLRHPNIIRFKEVILTPTHLAIVMEYASGGELFARICNAGRFNENEARFFFQQLISGVSYCHAMEVCHRDLKLENTLLDGSPALHLKICDFGYSKSSLLHSQPKSTVGTPAYIAPEVLLKQEYDGKIADVWSCGVTLYVMLVGSYPFEDPNDPKDFRKTIQRVLSVQYSIPDEVQISPECRHLISRIFVFDPAERITIPEILKNEWFLKNLPPYLMDEKIMGNQFVESDQPMQSIDTIMQIISEATIPAAEIYSLDQFMADNIIDDDMDELDSDFELDIDSSGEIVYAI</sequence>
<protein>
    <recommendedName>
        <fullName evidence="1">non-specific serine/threonine protein kinase</fullName>
        <ecNumber evidence="1">2.7.11.1</ecNumber>
    </recommendedName>
</protein>
<evidence type="ECO:0000313" key="13">
    <source>
        <dbReference type="EMBL" id="KAK7406589.1"/>
    </source>
</evidence>
<evidence type="ECO:0000256" key="9">
    <source>
        <dbReference type="PROSITE-ProRule" id="PRU10141"/>
    </source>
</evidence>
<dbReference type="FunFam" id="3.30.200.20:FF:000045">
    <property type="entry name" value="Serine/threonine-protein kinase SRK2E"/>
    <property type="match status" value="1"/>
</dbReference>
<dbReference type="PANTHER" id="PTHR24343:SF520">
    <property type="entry name" value="PROTEIN KINASE DOMAIN-CONTAINING PROTEIN"/>
    <property type="match status" value="1"/>
</dbReference>
<dbReference type="PROSITE" id="PS00108">
    <property type="entry name" value="PROTEIN_KINASE_ST"/>
    <property type="match status" value="1"/>
</dbReference>
<evidence type="ECO:0000313" key="14">
    <source>
        <dbReference type="Proteomes" id="UP001386955"/>
    </source>
</evidence>
<dbReference type="InterPro" id="IPR011009">
    <property type="entry name" value="Kinase-like_dom_sf"/>
</dbReference>
<keyword evidence="14" id="KW-1185">Reference proteome</keyword>
<dbReference type="GO" id="GO:0009651">
    <property type="term" value="P:response to salt stress"/>
    <property type="evidence" value="ECO:0007669"/>
    <property type="project" value="UniProtKB-ARBA"/>
</dbReference>
<feature type="compositionally biased region" description="Polar residues" evidence="11">
    <location>
        <begin position="1"/>
        <end position="12"/>
    </location>
</feature>
<keyword evidence="5" id="KW-0418">Kinase</keyword>
<dbReference type="GO" id="GO:0009414">
    <property type="term" value="P:response to water deprivation"/>
    <property type="evidence" value="ECO:0007669"/>
    <property type="project" value="UniProtKB-ARBA"/>
</dbReference>
<feature type="domain" description="Protein kinase" evidence="12">
    <location>
        <begin position="77"/>
        <end position="333"/>
    </location>
</feature>
<dbReference type="PANTHER" id="PTHR24343">
    <property type="entry name" value="SERINE/THREONINE KINASE"/>
    <property type="match status" value="1"/>
</dbReference>
<dbReference type="Gene3D" id="1.10.510.10">
    <property type="entry name" value="Transferase(Phosphotransferase) domain 1"/>
    <property type="match status" value="1"/>
</dbReference>